<dbReference type="OrthoDB" id="4571933at2"/>
<feature type="region of interest" description="Disordered" evidence="1">
    <location>
        <begin position="117"/>
        <end position="143"/>
    </location>
</feature>
<gene>
    <name evidence="4" type="ORF">EAH80_10670</name>
</gene>
<dbReference type="Proteomes" id="UP000320095">
    <property type="component" value="Unassembled WGS sequence"/>
</dbReference>
<evidence type="ECO:0000313" key="5">
    <source>
        <dbReference type="Proteomes" id="UP000320095"/>
    </source>
</evidence>
<protein>
    <submittedName>
        <fullName evidence="4">DUF4129 domain-containing protein</fullName>
    </submittedName>
</protein>
<name>A0A502ECC2_9MYCO</name>
<keyword evidence="2" id="KW-0472">Membrane</keyword>
<feature type="compositionally biased region" description="Low complexity" evidence="1">
    <location>
        <begin position="121"/>
        <end position="134"/>
    </location>
</feature>
<evidence type="ECO:0000259" key="3">
    <source>
        <dbReference type="Pfam" id="PF13559"/>
    </source>
</evidence>
<dbReference type="AlphaFoldDB" id="A0A502ECC2"/>
<sequence>MAPVTVLVALVFVAAAALRGYLPGAEPVRRGPPADDPIAIAVVIGLLIAAVAVVVFAVISRLRNRTATPPRVAERSDWLRGDRGRPTWRIALIAFGLILGWLVVSVLLSRLGGGLQGDTSGPGTTPDAADPTPDVSGPATTLPAEPGTASTLLGYFYGATIVFLVVIVVGTLIAARRQRRPLTSNLAPLDAEDSASDTDTGSESLVRAAEVGLAEVGDLSREPRKAIIACYAAMERQLSLLPDAAPRDFDTASEVLARAVEHHALAPDSATRLVDLFEEARFSPHVMNEGHRDAAVAVLTHVLGELRSPA</sequence>
<accession>A0A502ECC2</accession>
<keyword evidence="5" id="KW-1185">Reference proteome</keyword>
<dbReference type="Pfam" id="PF13559">
    <property type="entry name" value="DUF4129"/>
    <property type="match status" value="1"/>
</dbReference>
<evidence type="ECO:0000256" key="1">
    <source>
        <dbReference type="SAM" id="MobiDB-lite"/>
    </source>
</evidence>
<dbReference type="InterPro" id="IPR025403">
    <property type="entry name" value="TgpA-like_C"/>
</dbReference>
<keyword evidence="2" id="KW-0812">Transmembrane</keyword>
<keyword evidence="2" id="KW-1133">Transmembrane helix</keyword>
<proteinExistence type="predicted"/>
<dbReference type="EMBL" id="RCZG01000003">
    <property type="protein sequence ID" value="TPG35308.1"/>
    <property type="molecule type" value="Genomic_DNA"/>
</dbReference>
<feature type="transmembrane region" description="Helical" evidence="2">
    <location>
        <begin position="38"/>
        <end position="59"/>
    </location>
</feature>
<feature type="domain" description="Protein-glutamine gamma-glutamyltransferase-like C-terminal" evidence="3">
    <location>
        <begin position="230"/>
        <end position="298"/>
    </location>
</feature>
<feature type="transmembrane region" description="Helical" evidence="2">
    <location>
        <begin position="155"/>
        <end position="175"/>
    </location>
</feature>
<comment type="caution">
    <text evidence="4">The sequence shown here is derived from an EMBL/GenBank/DDBJ whole genome shotgun (WGS) entry which is preliminary data.</text>
</comment>
<reference evidence="4 5" key="1">
    <citation type="journal article" date="2019" name="Environ. Microbiol.">
        <title>Species interactions and distinct microbial communities in high Arctic permafrost affected cryosols are associated with the CH4 and CO2 gas fluxes.</title>
        <authorList>
            <person name="Altshuler I."/>
            <person name="Hamel J."/>
            <person name="Turney S."/>
            <person name="Magnuson E."/>
            <person name="Levesque R."/>
            <person name="Greer C."/>
            <person name="Whyte L.G."/>
        </authorList>
    </citation>
    <scope>NUCLEOTIDE SEQUENCE [LARGE SCALE GENOMIC DNA]</scope>
    <source>
        <strain evidence="4 5">S5.20</strain>
    </source>
</reference>
<feature type="transmembrane region" description="Helical" evidence="2">
    <location>
        <begin position="90"/>
        <end position="108"/>
    </location>
</feature>
<evidence type="ECO:0000313" key="4">
    <source>
        <dbReference type="EMBL" id="TPG35308.1"/>
    </source>
</evidence>
<evidence type="ECO:0000256" key="2">
    <source>
        <dbReference type="SAM" id="Phobius"/>
    </source>
</evidence>
<organism evidence="4 5">
    <name type="scientific">Mycolicibacterium hodleri</name>
    <dbReference type="NCBI Taxonomy" id="49897"/>
    <lineage>
        <taxon>Bacteria</taxon>
        <taxon>Bacillati</taxon>
        <taxon>Actinomycetota</taxon>
        <taxon>Actinomycetes</taxon>
        <taxon>Mycobacteriales</taxon>
        <taxon>Mycobacteriaceae</taxon>
        <taxon>Mycolicibacterium</taxon>
    </lineage>
</organism>